<evidence type="ECO:0000313" key="2">
    <source>
        <dbReference type="Proteomes" id="UP000005365"/>
    </source>
</evidence>
<name>C6M4B7_NEISI</name>
<reference evidence="1" key="1">
    <citation type="submission" date="2009-07" db="EMBL/GenBank/DDBJ databases">
        <authorList>
            <person name="Weinstock G."/>
            <person name="Sodergren E."/>
            <person name="Clifton S."/>
            <person name="Fulton L."/>
            <person name="Fulton B."/>
            <person name="Courtney L."/>
            <person name="Fronick C."/>
            <person name="Harrison M."/>
            <person name="Strong C."/>
            <person name="Farmer C."/>
            <person name="Delahaunty K."/>
            <person name="Markovic C."/>
            <person name="Hall O."/>
            <person name="Minx P."/>
            <person name="Tomlinson C."/>
            <person name="Mitreva M."/>
            <person name="Nelson J."/>
            <person name="Hou S."/>
            <person name="Wollam A."/>
            <person name="Pepin K.H."/>
            <person name="Johnson M."/>
            <person name="Bhonagiri V."/>
            <person name="Nash W.E."/>
            <person name="Warren W."/>
            <person name="Chinwalla A."/>
            <person name="Mardis E.R."/>
            <person name="Wilson R.K."/>
        </authorList>
    </citation>
    <scope>NUCLEOTIDE SEQUENCE [LARGE SCALE GENOMIC DNA]</scope>
    <source>
        <strain evidence="1">ATCC 29256</strain>
    </source>
</reference>
<comment type="caution">
    <text evidence="1">The sequence shown here is derived from an EMBL/GenBank/DDBJ whole genome shotgun (WGS) entry which is preliminary data.</text>
</comment>
<protein>
    <submittedName>
        <fullName evidence="1">Uncharacterized protein</fullName>
    </submittedName>
</protein>
<dbReference type="EMBL" id="ACKO02000007">
    <property type="protein sequence ID" value="EET44700.1"/>
    <property type="molecule type" value="Genomic_DNA"/>
</dbReference>
<accession>C6M4B7</accession>
<sequence length="40" mass="4845">MTFLCRSIKFKPLFNQLQTQQTFYEIQYNPGPSKLKNMIF</sequence>
<proteinExistence type="predicted"/>
<dbReference type="AlphaFoldDB" id="C6M4B7"/>
<dbReference type="Proteomes" id="UP000005365">
    <property type="component" value="Unassembled WGS sequence"/>
</dbReference>
<organism evidence="1 2">
    <name type="scientific">Neisseria sicca ATCC 29256</name>
    <dbReference type="NCBI Taxonomy" id="547045"/>
    <lineage>
        <taxon>Bacteria</taxon>
        <taxon>Pseudomonadati</taxon>
        <taxon>Pseudomonadota</taxon>
        <taxon>Betaproteobacteria</taxon>
        <taxon>Neisseriales</taxon>
        <taxon>Neisseriaceae</taxon>
        <taxon>Neisseria</taxon>
    </lineage>
</organism>
<keyword evidence="2" id="KW-1185">Reference proteome</keyword>
<evidence type="ECO:0000313" key="1">
    <source>
        <dbReference type="EMBL" id="EET44700.1"/>
    </source>
</evidence>
<gene>
    <name evidence="1" type="ORF">NEISICOT_01363</name>
</gene>